<evidence type="ECO:0000313" key="3">
    <source>
        <dbReference type="Proteomes" id="UP000230423"/>
    </source>
</evidence>
<dbReference type="AlphaFoldDB" id="A0A2G9U8A4"/>
<proteinExistence type="predicted"/>
<gene>
    <name evidence="2" type="ORF">TELCIR_11805</name>
</gene>
<protein>
    <submittedName>
        <fullName evidence="2">Uncharacterized protein</fullName>
    </submittedName>
</protein>
<evidence type="ECO:0000256" key="1">
    <source>
        <dbReference type="SAM" id="MobiDB-lite"/>
    </source>
</evidence>
<feature type="region of interest" description="Disordered" evidence="1">
    <location>
        <begin position="1"/>
        <end position="253"/>
    </location>
</feature>
<feature type="compositionally biased region" description="Basic and acidic residues" evidence="1">
    <location>
        <begin position="126"/>
        <end position="149"/>
    </location>
</feature>
<reference evidence="2 3" key="1">
    <citation type="submission" date="2015-09" db="EMBL/GenBank/DDBJ databases">
        <title>Draft genome of the parasitic nematode Teladorsagia circumcincta isolate WARC Sus (inbred).</title>
        <authorList>
            <person name="Mitreva M."/>
        </authorList>
    </citation>
    <scope>NUCLEOTIDE SEQUENCE [LARGE SCALE GENOMIC DNA]</scope>
    <source>
        <strain evidence="2 3">S</strain>
    </source>
</reference>
<dbReference type="Proteomes" id="UP000230423">
    <property type="component" value="Unassembled WGS sequence"/>
</dbReference>
<name>A0A2G9U8A4_TELCI</name>
<feature type="compositionally biased region" description="Basic residues" evidence="1">
    <location>
        <begin position="167"/>
        <end position="179"/>
    </location>
</feature>
<evidence type="ECO:0000313" key="2">
    <source>
        <dbReference type="EMBL" id="PIO66481.1"/>
    </source>
</evidence>
<organism evidence="2 3">
    <name type="scientific">Teladorsagia circumcincta</name>
    <name type="common">Brown stomach worm</name>
    <name type="synonym">Ostertagia circumcincta</name>
    <dbReference type="NCBI Taxonomy" id="45464"/>
    <lineage>
        <taxon>Eukaryota</taxon>
        <taxon>Metazoa</taxon>
        <taxon>Ecdysozoa</taxon>
        <taxon>Nematoda</taxon>
        <taxon>Chromadorea</taxon>
        <taxon>Rhabditida</taxon>
        <taxon>Rhabditina</taxon>
        <taxon>Rhabditomorpha</taxon>
        <taxon>Strongyloidea</taxon>
        <taxon>Trichostrongylidae</taxon>
        <taxon>Teladorsagia</taxon>
    </lineage>
</organism>
<sequence>MVTTTQPLPTKKSIDTTTTPPAKSLAGTTIPPEKGTTLPKTPALRLEGTPLPSAPKEPALRLEGTPLPSASKKPALSLEGTPIPGTPKKPALRLEGTPIPSASKKTALRLEGTPIPGHAPEDGDSEWGRMPESDSHESDIKGDMAESGKSKLQLKGTPVHSTSPPLSKKKVRPSTRKPHSKLDSLSIKPAKHNRKPPPLSVSQGSKGKWKSFPGHPPQDGDSEWVAIPESDPPGSDTTKGKDPDGWAFLPDSATQDSNVRVLCLVMDCPLGAKTSETGRSAKN</sequence>
<dbReference type="EMBL" id="KZ348235">
    <property type="protein sequence ID" value="PIO66481.1"/>
    <property type="molecule type" value="Genomic_DNA"/>
</dbReference>
<keyword evidence="3" id="KW-1185">Reference proteome</keyword>
<accession>A0A2G9U8A4</accession>